<evidence type="ECO:0000256" key="1">
    <source>
        <dbReference type="SAM" id="SignalP"/>
    </source>
</evidence>
<dbReference type="Gene3D" id="2.40.50.870">
    <property type="entry name" value="Protein of unknown function (DUF3299)"/>
    <property type="match status" value="1"/>
</dbReference>
<dbReference type="EMBL" id="JBIHMM010000001">
    <property type="protein sequence ID" value="MFH0253042.1"/>
    <property type="molecule type" value="Genomic_DNA"/>
</dbReference>
<dbReference type="InterPro" id="IPR021727">
    <property type="entry name" value="DUF3299"/>
</dbReference>
<feature type="signal peptide" evidence="1">
    <location>
        <begin position="1"/>
        <end position="28"/>
    </location>
</feature>
<sequence>MTAMPRLTRRHLLLAAGAGALLPRAAIAASYREVTWYDLIPPGVPMGQIIGEGVMDEARDFWNPVFDENGSKLNPELDGARIKMPGFVIPFDTTSEGVTSFVLVPFVGACIHVPPPPPNQLVFVTTEKPWPSTSLWDPVWVSGTMSATPKSTQLADIGYQMTAEVIELYVY</sequence>
<comment type="caution">
    <text evidence="2">The sequence shown here is derived from an EMBL/GenBank/DDBJ whole genome shotgun (WGS) entry which is preliminary data.</text>
</comment>
<dbReference type="Proteomes" id="UP001607157">
    <property type="component" value="Unassembled WGS sequence"/>
</dbReference>
<keyword evidence="1" id="KW-0732">Signal</keyword>
<organism evidence="2 3">
    <name type="scientific">Roseovarius aquimarinus</name>
    <dbReference type="NCBI Taxonomy" id="1229156"/>
    <lineage>
        <taxon>Bacteria</taxon>
        <taxon>Pseudomonadati</taxon>
        <taxon>Pseudomonadota</taxon>
        <taxon>Alphaproteobacteria</taxon>
        <taxon>Rhodobacterales</taxon>
        <taxon>Roseobacteraceae</taxon>
        <taxon>Roseovarius</taxon>
    </lineage>
</organism>
<reference evidence="2 3" key="1">
    <citation type="submission" date="2024-10" db="EMBL/GenBank/DDBJ databases">
        <authorList>
            <person name="Yang X.-N."/>
        </authorList>
    </citation>
    <scope>NUCLEOTIDE SEQUENCE [LARGE SCALE GENOMIC DNA]</scope>
    <source>
        <strain evidence="2 3">CAU 1059</strain>
    </source>
</reference>
<dbReference type="RefSeq" id="WP_377168457.1">
    <property type="nucleotide sequence ID" value="NZ_JBHTJC010000001.1"/>
</dbReference>
<gene>
    <name evidence="2" type="ORF">ACGRVM_04005</name>
</gene>
<proteinExistence type="predicted"/>
<protein>
    <submittedName>
        <fullName evidence="2">DUF3299 domain-containing protein</fullName>
    </submittedName>
</protein>
<feature type="chain" id="PRO_5045380699" evidence="1">
    <location>
        <begin position="29"/>
        <end position="171"/>
    </location>
</feature>
<evidence type="ECO:0000313" key="2">
    <source>
        <dbReference type="EMBL" id="MFH0253042.1"/>
    </source>
</evidence>
<accession>A0ABW7I4F3</accession>
<keyword evidence="3" id="KW-1185">Reference proteome</keyword>
<dbReference type="Pfam" id="PF11736">
    <property type="entry name" value="DUF3299"/>
    <property type="match status" value="1"/>
</dbReference>
<name>A0ABW7I4F3_9RHOB</name>
<evidence type="ECO:0000313" key="3">
    <source>
        <dbReference type="Proteomes" id="UP001607157"/>
    </source>
</evidence>